<dbReference type="SUPFAM" id="SSF102114">
    <property type="entry name" value="Radical SAM enzymes"/>
    <property type="match status" value="1"/>
</dbReference>
<dbReference type="OrthoDB" id="1733256at2"/>
<sequence>MKDFIKEGPTVTMFVPYDCNNCCPFCVNKDDYRDTSSFNIERCYRSLDLLDKVLPHNDIVLTGGEPLADLDALQDILNHIKDGHHIYINTTLPTNEEQDIHKVSEVLNRNKDKISCVNVSRHLKHYVKECSDVIFDLLEVPHRINCVVFQDADDAETKEKLLKVLDRFSGHEIQLRANYSKLTFDNVFDTEHDDLFKLIDSIAEYKGQLEKELFRTGFLFQLGDSRITYHKTLPYSKINGKVGDIIIRQTGEIYDDWNNYGEEMTFNSLTL</sequence>
<dbReference type="Gene3D" id="3.20.20.70">
    <property type="entry name" value="Aldolase class I"/>
    <property type="match status" value="1"/>
</dbReference>
<feature type="domain" description="Radical SAM core" evidence="5">
    <location>
        <begin position="18"/>
        <end position="100"/>
    </location>
</feature>
<keyword evidence="3" id="KW-0408">Iron</keyword>
<dbReference type="EMBL" id="CP016199">
    <property type="protein sequence ID" value="ASS38148.1"/>
    <property type="molecule type" value="Genomic_DNA"/>
</dbReference>
<evidence type="ECO:0000259" key="5">
    <source>
        <dbReference type="Pfam" id="PF04055"/>
    </source>
</evidence>
<evidence type="ECO:0000256" key="4">
    <source>
        <dbReference type="ARBA" id="ARBA00023014"/>
    </source>
</evidence>
<dbReference type="RefSeq" id="WP_094234386.1">
    <property type="nucleotide sequence ID" value="NZ_CP016199.1"/>
</dbReference>
<dbReference type="InterPro" id="IPR007197">
    <property type="entry name" value="rSAM"/>
</dbReference>
<dbReference type="InterPro" id="IPR058240">
    <property type="entry name" value="rSAM_sf"/>
</dbReference>
<evidence type="ECO:0000256" key="1">
    <source>
        <dbReference type="ARBA" id="ARBA00022691"/>
    </source>
</evidence>
<evidence type="ECO:0000256" key="2">
    <source>
        <dbReference type="ARBA" id="ARBA00022723"/>
    </source>
</evidence>
<protein>
    <recommendedName>
        <fullName evidence="5">Radical SAM core domain-containing protein</fullName>
    </recommendedName>
</protein>
<dbReference type="Proteomes" id="UP000214689">
    <property type="component" value="Chromosome"/>
</dbReference>
<evidence type="ECO:0000313" key="7">
    <source>
        <dbReference type="Proteomes" id="UP000214689"/>
    </source>
</evidence>
<dbReference type="Pfam" id="PF04055">
    <property type="entry name" value="Radical_SAM"/>
    <property type="match status" value="1"/>
</dbReference>
<dbReference type="GO" id="GO:0003824">
    <property type="term" value="F:catalytic activity"/>
    <property type="evidence" value="ECO:0007669"/>
    <property type="project" value="InterPro"/>
</dbReference>
<dbReference type="InterPro" id="IPR013785">
    <property type="entry name" value="Aldolase_TIM"/>
</dbReference>
<evidence type="ECO:0000313" key="6">
    <source>
        <dbReference type="EMBL" id="ASS38148.1"/>
    </source>
</evidence>
<dbReference type="AlphaFoldDB" id="A0A223AT64"/>
<organism evidence="6 7">
    <name type="scientific">Mogibacterium pumilum</name>
    <dbReference type="NCBI Taxonomy" id="86332"/>
    <lineage>
        <taxon>Bacteria</taxon>
        <taxon>Bacillati</taxon>
        <taxon>Bacillota</taxon>
        <taxon>Clostridia</taxon>
        <taxon>Peptostreptococcales</taxon>
        <taxon>Anaerovoracaceae</taxon>
        <taxon>Mogibacterium</taxon>
    </lineage>
</organism>
<name>A0A223AT64_9FIRM</name>
<keyword evidence="1" id="KW-0949">S-adenosyl-L-methionine</keyword>
<dbReference type="SFLD" id="SFLDS00029">
    <property type="entry name" value="Radical_SAM"/>
    <property type="match status" value="1"/>
</dbReference>
<keyword evidence="4" id="KW-0411">Iron-sulfur</keyword>
<reference evidence="7" key="1">
    <citation type="submission" date="2016-05" db="EMBL/GenBank/DDBJ databases">
        <authorList>
            <person name="Holder M.E."/>
            <person name="Ajami N.J."/>
            <person name="Petrosino J.F."/>
        </authorList>
    </citation>
    <scope>NUCLEOTIDE SEQUENCE [LARGE SCALE GENOMIC DNA]</scope>
    <source>
        <strain evidence="7">ATCC 700696</strain>
    </source>
</reference>
<gene>
    <name evidence="6" type="ORF">AXF17_06835</name>
</gene>
<evidence type="ECO:0000256" key="3">
    <source>
        <dbReference type="ARBA" id="ARBA00023004"/>
    </source>
</evidence>
<dbReference type="GO" id="GO:0046872">
    <property type="term" value="F:metal ion binding"/>
    <property type="evidence" value="ECO:0007669"/>
    <property type="project" value="UniProtKB-KW"/>
</dbReference>
<keyword evidence="7" id="KW-1185">Reference proteome</keyword>
<dbReference type="CDD" id="cd01335">
    <property type="entry name" value="Radical_SAM"/>
    <property type="match status" value="1"/>
</dbReference>
<keyword evidence="2" id="KW-0479">Metal-binding</keyword>
<dbReference type="GO" id="GO:0051536">
    <property type="term" value="F:iron-sulfur cluster binding"/>
    <property type="evidence" value="ECO:0007669"/>
    <property type="project" value="UniProtKB-KW"/>
</dbReference>
<accession>A0A223AT64</accession>
<proteinExistence type="predicted"/>